<feature type="domain" description="PpiC" evidence="3">
    <location>
        <begin position="15"/>
        <end position="100"/>
    </location>
</feature>
<dbReference type="AlphaFoldDB" id="A0A0P1B705"/>
<dbReference type="OrthoDB" id="1911748at2759"/>
<dbReference type="Gene3D" id="3.10.50.40">
    <property type="match status" value="1"/>
</dbReference>
<dbReference type="InterPro" id="IPR000297">
    <property type="entry name" value="PPIase_PpiC"/>
</dbReference>
<evidence type="ECO:0000313" key="4">
    <source>
        <dbReference type="EMBL" id="CEG50176.1"/>
    </source>
</evidence>
<proteinExistence type="predicted"/>
<dbReference type="PANTHER" id="PTHR43629">
    <property type="entry name" value="PEPTIDYL-PROLYL CIS-TRANS ISOMERASE"/>
    <property type="match status" value="1"/>
</dbReference>
<evidence type="ECO:0000313" key="5">
    <source>
        <dbReference type="Proteomes" id="UP000054928"/>
    </source>
</evidence>
<keyword evidence="1 2" id="KW-0413">Isomerase</keyword>
<dbReference type="Pfam" id="PF13616">
    <property type="entry name" value="Rotamase_3"/>
    <property type="match status" value="1"/>
</dbReference>
<evidence type="ECO:0000256" key="1">
    <source>
        <dbReference type="PROSITE-ProRule" id="PRU00278"/>
    </source>
</evidence>
<protein>
    <recommendedName>
        <fullName evidence="2">Peptidyl-prolyl cis-trans isomerase</fullName>
        <ecNumber evidence="2">5.2.1.8</ecNumber>
    </recommendedName>
</protein>
<dbReference type="SUPFAM" id="SSF54534">
    <property type="entry name" value="FKBP-like"/>
    <property type="match status" value="1"/>
</dbReference>
<dbReference type="EC" id="5.2.1.8" evidence="2"/>
<accession>A0A0P1B705</accession>
<organism evidence="4 5">
    <name type="scientific">Plasmopara halstedii</name>
    <name type="common">Downy mildew of sunflower</name>
    <dbReference type="NCBI Taxonomy" id="4781"/>
    <lineage>
        <taxon>Eukaryota</taxon>
        <taxon>Sar</taxon>
        <taxon>Stramenopiles</taxon>
        <taxon>Oomycota</taxon>
        <taxon>Peronosporomycetes</taxon>
        <taxon>Peronosporales</taxon>
        <taxon>Peronosporaceae</taxon>
        <taxon>Plasmopara</taxon>
    </lineage>
</organism>
<keyword evidence="1 2" id="KW-0697">Rotamase</keyword>
<evidence type="ECO:0000259" key="3">
    <source>
        <dbReference type="PROSITE" id="PS50198"/>
    </source>
</evidence>
<sequence>MCEFATGKLIASAGHILVSSEMECDEILKELQLANDLQDAFPRLAKERSTCPTGRYGGSLGSFGRGEMVPEFDNVVFDQPVGNVHKVKTQFGWHLVLVTDRSRIRDSMSKDWDEL</sequence>
<name>A0A0P1B705_PLAHL</name>
<dbReference type="PANTHER" id="PTHR43629:SF2">
    <property type="entry name" value="RHODANESE-LIKE_PPIC DOMAIN-CONTAINING PROTEIN 12, CHLOROPLASTIC"/>
    <property type="match status" value="1"/>
</dbReference>
<dbReference type="EMBL" id="CCYD01003101">
    <property type="protein sequence ID" value="CEG50176.1"/>
    <property type="molecule type" value="Genomic_DNA"/>
</dbReference>
<dbReference type="OMA" id="GPVRTQF"/>
<dbReference type="GeneID" id="36402956"/>
<dbReference type="PROSITE" id="PS50198">
    <property type="entry name" value="PPIC_PPIASE_2"/>
    <property type="match status" value="1"/>
</dbReference>
<dbReference type="RefSeq" id="XP_024586545.1">
    <property type="nucleotide sequence ID" value="XM_024721448.1"/>
</dbReference>
<dbReference type="Proteomes" id="UP000054928">
    <property type="component" value="Unassembled WGS sequence"/>
</dbReference>
<reference evidence="5" key="1">
    <citation type="submission" date="2014-09" db="EMBL/GenBank/DDBJ databases">
        <authorList>
            <person name="Sharma Rahul"/>
            <person name="Thines Marco"/>
        </authorList>
    </citation>
    <scope>NUCLEOTIDE SEQUENCE [LARGE SCALE GENOMIC DNA]</scope>
</reference>
<dbReference type="STRING" id="4781.A0A0P1B705"/>
<keyword evidence="5" id="KW-1185">Reference proteome</keyword>
<comment type="catalytic activity">
    <reaction evidence="2">
        <text>[protein]-peptidylproline (omega=180) = [protein]-peptidylproline (omega=0)</text>
        <dbReference type="Rhea" id="RHEA:16237"/>
        <dbReference type="Rhea" id="RHEA-COMP:10747"/>
        <dbReference type="Rhea" id="RHEA-COMP:10748"/>
        <dbReference type="ChEBI" id="CHEBI:83833"/>
        <dbReference type="ChEBI" id="CHEBI:83834"/>
        <dbReference type="EC" id="5.2.1.8"/>
    </reaction>
</comment>
<dbReference type="InterPro" id="IPR046357">
    <property type="entry name" value="PPIase_dom_sf"/>
</dbReference>
<dbReference type="InterPro" id="IPR052204">
    <property type="entry name" value="PpiC/parvulin_rotamase"/>
</dbReference>
<evidence type="ECO:0000256" key="2">
    <source>
        <dbReference type="RuleBase" id="RU363014"/>
    </source>
</evidence>
<dbReference type="GO" id="GO:0003755">
    <property type="term" value="F:peptidyl-prolyl cis-trans isomerase activity"/>
    <property type="evidence" value="ECO:0007669"/>
    <property type="project" value="UniProtKB-UniRule"/>
</dbReference>